<name>A0AAV4DJF6_9GAST</name>
<evidence type="ECO:0000313" key="3">
    <source>
        <dbReference type="Proteomes" id="UP000735302"/>
    </source>
</evidence>
<proteinExistence type="predicted"/>
<feature type="compositionally biased region" description="Basic and acidic residues" evidence="1">
    <location>
        <begin position="93"/>
        <end position="105"/>
    </location>
</feature>
<dbReference type="EMBL" id="BLXT01007956">
    <property type="protein sequence ID" value="GFO44412.1"/>
    <property type="molecule type" value="Genomic_DNA"/>
</dbReference>
<keyword evidence="2" id="KW-0255">Endonuclease</keyword>
<accession>A0AAV4DJF6</accession>
<dbReference type="AlphaFoldDB" id="A0AAV4DJF6"/>
<dbReference type="GO" id="GO:0004519">
    <property type="term" value="F:endonuclease activity"/>
    <property type="evidence" value="ECO:0007669"/>
    <property type="project" value="UniProtKB-KW"/>
</dbReference>
<reference evidence="2 3" key="1">
    <citation type="journal article" date="2021" name="Elife">
        <title>Chloroplast acquisition without the gene transfer in kleptoplastic sea slugs, Plakobranchus ocellatus.</title>
        <authorList>
            <person name="Maeda T."/>
            <person name="Takahashi S."/>
            <person name="Yoshida T."/>
            <person name="Shimamura S."/>
            <person name="Takaki Y."/>
            <person name="Nagai Y."/>
            <person name="Toyoda A."/>
            <person name="Suzuki Y."/>
            <person name="Arimoto A."/>
            <person name="Ishii H."/>
            <person name="Satoh N."/>
            <person name="Nishiyama T."/>
            <person name="Hasebe M."/>
            <person name="Maruyama T."/>
            <person name="Minagawa J."/>
            <person name="Obokata J."/>
            <person name="Shigenobu S."/>
        </authorList>
    </citation>
    <scope>NUCLEOTIDE SEQUENCE [LARGE SCALE GENOMIC DNA]</scope>
</reference>
<keyword evidence="2" id="KW-0540">Nuclease</keyword>
<keyword evidence="3" id="KW-1185">Reference proteome</keyword>
<feature type="region of interest" description="Disordered" evidence="1">
    <location>
        <begin position="34"/>
        <end position="58"/>
    </location>
</feature>
<dbReference type="Proteomes" id="UP000735302">
    <property type="component" value="Unassembled WGS sequence"/>
</dbReference>
<gene>
    <name evidence="2" type="ORF">PoB_007091700</name>
</gene>
<comment type="caution">
    <text evidence="2">The sequence shown here is derived from an EMBL/GenBank/DDBJ whole genome shotgun (WGS) entry which is preliminary data.</text>
</comment>
<evidence type="ECO:0000256" key="1">
    <source>
        <dbReference type="SAM" id="MobiDB-lite"/>
    </source>
</evidence>
<sequence>MCIISKKEVERNGKGEGEAEVEIQVRRRGHIARRKDNRWTKRCTESQPRSGRRDRGRTERRWMGEFLYIASPQQGDLRLSGPPSGRGAGSGARTRDRMVPADLRADSQATVLPTPPGRWMDDIRKAAGPQWQRKAQDQRK</sequence>
<dbReference type="PROSITE" id="PS50096">
    <property type="entry name" value="IQ"/>
    <property type="match status" value="1"/>
</dbReference>
<organism evidence="2 3">
    <name type="scientific">Plakobranchus ocellatus</name>
    <dbReference type="NCBI Taxonomy" id="259542"/>
    <lineage>
        <taxon>Eukaryota</taxon>
        <taxon>Metazoa</taxon>
        <taxon>Spiralia</taxon>
        <taxon>Lophotrochozoa</taxon>
        <taxon>Mollusca</taxon>
        <taxon>Gastropoda</taxon>
        <taxon>Heterobranchia</taxon>
        <taxon>Euthyneura</taxon>
        <taxon>Panpulmonata</taxon>
        <taxon>Sacoglossa</taxon>
        <taxon>Placobranchoidea</taxon>
        <taxon>Plakobranchidae</taxon>
        <taxon>Plakobranchus</taxon>
    </lineage>
</organism>
<keyword evidence="2" id="KW-0378">Hydrolase</keyword>
<feature type="region of interest" description="Disordered" evidence="1">
    <location>
        <begin position="73"/>
        <end position="140"/>
    </location>
</feature>
<evidence type="ECO:0000313" key="2">
    <source>
        <dbReference type="EMBL" id="GFO44412.1"/>
    </source>
</evidence>
<protein>
    <submittedName>
        <fullName evidence="2">Endonuclease-reverse transcriptase</fullName>
    </submittedName>
</protein>